<organism evidence="3 4">
    <name type="scientific">Cladobotryum mycophilum</name>
    <dbReference type="NCBI Taxonomy" id="491253"/>
    <lineage>
        <taxon>Eukaryota</taxon>
        <taxon>Fungi</taxon>
        <taxon>Dikarya</taxon>
        <taxon>Ascomycota</taxon>
        <taxon>Pezizomycotina</taxon>
        <taxon>Sordariomycetes</taxon>
        <taxon>Hypocreomycetidae</taxon>
        <taxon>Hypocreales</taxon>
        <taxon>Hypocreaceae</taxon>
        <taxon>Cladobotryum</taxon>
    </lineage>
</organism>
<feature type="compositionally biased region" description="Acidic residues" evidence="2">
    <location>
        <begin position="25"/>
        <end position="34"/>
    </location>
</feature>
<feature type="compositionally biased region" description="Low complexity" evidence="2">
    <location>
        <begin position="85"/>
        <end position="98"/>
    </location>
</feature>
<feature type="compositionally biased region" description="Basic and acidic residues" evidence="2">
    <location>
        <begin position="42"/>
        <end position="58"/>
    </location>
</feature>
<feature type="compositionally biased region" description="Acidic residues" evidence="2">
    <location>
        <begin position="62"/>
        <end position="84"/>
    </location>
</feature>
<dbReference type="EMBL" id="JAVFKD010000016">
    <property type="protein sequence ID" value="KAK5988299.1"/>
    <property type="molecule type" value="Genomic_DNA"/>
</dbReference>
<evidence type="ECO:0000256" key="2">
    <source>
        <dbReference type="SAM" id="MobiDB-lite"/>
    </source>
</evidence>
<keyword evidence="3" id="KW-0489">Methyltransferase</keyword>
<gene>
    <name evidence="3" type="ORF">PT974_12444</name>
</gene>
<dbReference type="PANTHER" id="PTHR43591">
    <property type="entry name" value="METHYLTRANSFERASE"/>
    <property type="match status" value="1"/>
</dbReference>
<protein>
    <submittedName>
        <fullName evidence="3">Methyltransferase pytC</fullName>
    </submittedName>
</protein>
<dbReference type="InterPro" id="IPR029063">
    <property type="entry name" value="SAM-dependent_MTases_sf"/>
</dbReference>
<evidence type="ECO:0000256" key="1">
    <source>
        <dbReference type="ARBA" id="ARBA00038158"/>
    </source>
</evidence>
<reference evidence="3 4" key="1">
    <citation type="submission" date="2024-01" db="EMBL/GenBank/DDBJ databases">
        <title>Complete genome of Cladobotryum mycophilum ATHUM6906.</title>
        <authorList>
            <person name="Christinaki A.C."/>
            <person name="Myridakis A.I."/>
            <person name="Kouvelis V.N."/>
        </authorList>
    </citation>
    <scope>NUCLEOTIDE SEQUENCE [LARGE SCALE GENOMIC DNA]</scope>
    <source>
        <strain evidence="3 4">ATHUM6906</strain>
    </source>
</reference>
<dbReference type="Proteomes" id="UP001338125">
    <property type="component" value="Unassembled WGS sequence"/>
</dbReference>
<keyword evidence="3" id="KW-0808">Transferase</keyword>
<dbReference type="GO" id="GO:0008168">
    <property type="term" value="F:methyltransferase activity"/>
    <property type="evidence" value="ECO:0007669"/>
    <property type="project" value="UniProtKB-KW"/>
</dbReference>
<dbReference type="CDD" id="cd02440">
    <property type="entry name" value="AdoMet_MTases"/>
    <property type="match status" value="1"/>
</dbReference>
<dbReference type="SUPFAM" id="SSF53335">
    <property type="entry name" value="S-adenosyl-L-methionine-dependent methyltransferases"/>
    <property type="match status" value="1"/>
</dbReference>
<comment type="similarity">
    <text evidence="1">Belongs to the methyltransferase superfamily. LaeA methyltransferase family.</text>
</comment>
<dbReference type="Gene3D" id="3.40.50.150">
    <property type="entry name" value="Vaccinia Virus protein VP39"/>
    <property type="match status" value="1"/>
</dbReference>
<comment type="caution">
    <text evidence="3">The sequence shown here is derived from an EMBL/GenBank/DDBJ whole genome shotgun (WGS) entry which is preliminary data.</text>
</comment>
<sequence length="421" mass="46248">MSPALSAGRDMAMGSRDGSRHSDNSDDADPDAADESLGGHDSNGHDSNDANGEERKQPVLDGEVEKEEVEGVEEEEEEDDDDASASDSSSNYSSVSEDPLPPIYAYGHSYHGSGRIVMPNDKLENDRQKYQHELFTLVLGGALTFTKLPLDGLTAESPPFHILDVGSGGGFWAVEMAQTNACVDVLGIELSGLHLPKEVPPNLTFEIADAAEKWPPRLYDFIHMRNLVGGGIRDWKALLHEAYAHLKPGGQLEFTEITPLVFGADPDPAGAETVENLEEGGRRVRAVAGLACIEYGILFHDISKEQGLDFDPAPKIGPWLLELGAEGLRQRSDWLPVRSWGSDPLIRKKGELLNKMVECGIDSWPLRMFGLAGWEEHETKALLARVQQEMENPVLRSCIKVTFTTAKKPLRKHDIVHQNDQ</sequence>
<evidence type="ECO:0000313" key="4">
    <source>
        <dbReference type="Proteomes" id="UP001338125"/>
    </source>
</evidence>
<keyword evidence="4" id="KW-1185">Reference proteome</keyword>
<feature type="region of interest" description="Disordered" evidence="2">
    <location>
        <begin position="1"/>
        <end position="106"/>
    </location>
</feature>
<accession>A0ABR0S810</accession>
<evidence type="ECO:0000313" key="3">
    <source>
        <dbReference type="EMBL" id="KAK5988299.1"/>
    </source>
</evidence>
<dbReference type="PANTHER" id="PTHR43591:SF31">
    <property type="entry name" value="LAEA-LIKE, PUTATIVE (AFU_ORTHOLOGUE AFUA_8G01930)-RELATED"/>
    <property type="match status" value="1"/>
</dbReference>
<dbReference type="Pfam" id="PF13489">
    <property type="entry name" value="Methyltransf_23"/>
    <property type="match status" value="1"/>
</dbReference>
<proteinExistence type="inferred from homology"/>
<name>A0ABR0S810_9HYPO</name>
<dbReference type="GO" id="GO:0032259">
    <property type="term" value="P:methylation"/>
    <property type="evidence" value="ECO:0007669"/>
    <property type="project" value="UniProtKB-KW"/>
</dbReference>